<dbReference type="HOGENOM" id="CLU_125152_0_0_1"/>
<dbReference type="OMA" id="WNYDVDE"/>
<name>B4J5R9_DROGR</name>
<dbReference type="PANTHER" id="PTHR21112">
    <property type="entry name" value="CHEMOSENSORY PROTEIN A 29A-RELATED"/>
    <property type="match status" value="1"/>
</dbReference>
<dbReference type="OrthoDB" id="8043478at2759"/>
<dbReference type="PhylomeDB" id="B4J5R9"/>
<protein>
    <submittedName>
        <fullName evidence="1">GH21661</fullName>
    </submittedName>
</protein>
<dbReference type="Pfam" id="PF06477">
    <property type="entry name" value="DUF1091"/>
    <property type="match status" value="1"/>
</dbReference>
<dbReference type="Proteomes" id="UP000001070">
    <property type="component" value="Unassembled WGS sequence"/>
</dbReference>
<feature type="non-terminal residue" evidence="1">
    <location>
        <position position="1"/>
    </location>
</feature>
<organism evidence="2">
    <name type="scientific">Drosophila grimshawi</name>
    <name type="common">Hawaiian fruit fly</name>
    <name type="synonym">Idiomyia grimshawi</name>
    <dbReference type="NCBI Taxonomy" id="7222"/>
    <lineage>
        <taxon>Eukaryota</taxon>
        <taxon>Metazoa</taxon>
        <taxon>Ecdysozoa</taxon>
        <taxon>Arthropoda</taxon>
        <taxon>Hexapoda</taxon>
        <taxon>Insecta</taxon>
        <taxon>Pterygota</taxon>
        <taxon>Neoptera</taxon>
        <taxon>Endopterygota</taxon>
        <taxon>Diptera</taxon>
        <taxon>Brachycera</taxon>
        <taxon>Muscomorpha</taxon>
        <taxon>Ephydroidea</taxon>
        <taxon>Drosophilidae</taxon>
        <taxon>Drosophila</taxon>
        <taxon>Hawaiian Drosophila</taxon>
    </lineage>
</organism>
<sequence length="164" mass="18937">RQWDYEPLSVTPYTSDESKLFMEAKTERMGRDGYAVSVKLGIHYDFDDTTMVEAMGYRSSSGSEDDYTPLPWKINSQNYRTFFDDYYADMLYKNLNHCSDLPHPDNIDPFPNGDYELDKCVVNGDGFPEILPEGYFKVVFNVSGEVDWGFVIIVRVFKKTDLIG</sequence>
<dbReference type="InParanoid" id="B4J5R9"/>
<dbReference type="EMBL" id="CH916367">
    <property type="protein sequence ID" value="EDW01845.1"/>
    <property type="molecule type" value="Genomic_DNA"/>
</dbReference>
<gene>
    <name evidence="1" type="primary">Dgri\GH21661</name>
    <name evidence="1" type="ORF">Dgri_GH21661</name>
</gene>
<accession>B4J5R9</accession>
<evidence type="ECO:0000313" key="1">
    <source>
        <dbReference type="EMBL" id="EDW01845.1"/>
    </source>
</evidence>
<dbReference type="KEGG" id="dgr:6559197"/>
<reference evidence="1 2" key="1">
    <citation type="journal article" date="2007" name="Nature">
        <title>Evolution of genes and genomes on the Drosophila phylogeny.</title>
        <authorList>
            <consortium name="Drosophila 12 Genomes Consortium"/>
            <person name="Clark A.G."/>
            <person name="Eisen M.B."/>
            <person name="Smith D.R."/>
            <person name="Bergman C.M."/>
            <person name="Oliver B."/>
            <person name="Markow T.A."/>
            <person name="Kaufman T.C."/>
            <person name="Kellis M."/>
            <person name="Gelbart W."/>
            <person name="Iyer V.N."/>
            <person name="Pollard D.A."/>
            <person name="Sackton T.B."/>
            <person name="Larracuente A.M."/>
            <person name="Singh N.D."/>
            <person name="Abad J.P."/>
            <person name="Abt D.N."/>
            <person name="Adryan B."/>
            <person name="Aguade M."/>
            <person name="Akashi H."/>
            <person name="Anderson W.W."/>
            <person name="Aquadro C.F."/>
            <person name="Ardell D.H."/>
            <person name="Arguello R."/>
            <person name="Artieri C.G."/>
            <person name="Barbash D.A."/>
            <person name="Barker D."/>
            <person name="Barsanti P."/>
            <person name="Batterham P."/>
            <person name="Batzoglou S."/>
            <person name="Begun D."/>
            <person name="Bhutkar A."/>
            <person name="Blanco E."/>
            <person name="Bosak S.A."/>
            <person name="Bradley R.K."/>
            <person name="Brand A.D."/>
            <person name="Brent M.R."/>
            <person name="Brooks A.N."/>
            <person name="Brown R.H."/>
            <person name="Butlin R.K."/>
            <person name="Caggese C."/>
            <person name="Calvi B.R."/>
            <person name="Bernardo de Carvalho A."/>
            <person name="Caspi A."/>
            <person name="Castrezana S."/>
            <person name="Celniker S.E."/>
            <person name="Chang J.L."/>
            <person name="Chapple C."/>
            <person name="Chatterji S."/>
            <person name="Chinwalla A."/>
            <person name="Civetta A."/>
            <person name="Clifton S.W."/>
            <person name="Comeron J.M."/>
            <person name="Costello J.C."/>
            <person name="Coyne J.A."/>
            <person name="Daub J."/>
            <person name="David R.G."/>
            <person name="Delcher A.L."/>
            <person name="Delehaunty K."/>
            <person name="Do C.B."/>
            <person name="Ebling H."/>
            <person name="Edwards K."/>
            <person name="Eickbush T."/>
            <person name="Evans J.D."/>
            <person name="Filipski A."/>
            <person name="Findeiss S."/>
            <person name="Freyhult E."/>
            <person name="Fulton L."/>
            <person name="Fulton R."/>
            <person name="Garcia A.C."/>
            <person name="Gardiner A."/>
            <person name="Garfield D.A."/>
            <person name="Garvin B.E."/>
            <person name="Gibson G."/>
            <person name="Gilbert D."/>
            <person name="Gnerre S."/>
            <person name="Godfrey J."/>
            <person name="Good R."/>
            <person name="Gotea V."/>
            <person name="Gravely B."/>
            <person name="Greenberg A.J."/>
            <person name="Griffiths-Jones S."/>
            <person name="Gross S."/>
            <person name="Guigo R."/>
            <person name="Gustafson E.A."/>
            <person name="Haerty W."/>
            <person name="Hahn M.W."/>
            <person name="Halligan D.L."/>
            <person name="Halpern A.L."/>
            <person name="Halter G.M."/>
            <person name="Han M.V."/>
            <person name="Heger A."/>
            <person name="Hillier L."/>
            <person name="Hinrichs A.S."/>
            <person name="Holmes I."/>
            <person name="Hoskins R.A."/>
            <person name="Hubisz M.J."/>
            <person name="Hultmark D."/>
            <person name="Huntley M.A."/>
            <person name="Jaffe D.B."/>
            <person name="Jagadeeshan S."/>
            <person name="Jeck W.R."/>
            <person name="Johnson J."/>
            <person name="Jones C.D."/>
            <person name="Jordan W.C."/>
            <person name="Karpen G.H."/>
            <person name="Kataoka E."/>
            <person name="Keightley P.D."/>
            <person name="Kheradpour P."/>
            <person name="Kirkness E.F."/>
            <person name="Koerich L.B."/>
            <person name="Kristiansen K."/>
            <person name="Kudrna D."/>
            <person name="Kulathinal R.J."/>
            <person name="Kumar S."/>
            <person name="Kwok R."/>
            <person name="Lander E."/>
            <person name="Langley C.H."/>
            <person name="Lapoint R."/>
            <person name="Lazzaro B.P."/>
            <person name="Lee S.J."/>
            <person name="Levesque L."/>
            <person name="Li R."/>
            <person name="Lin C.F."/>
            <person name="Lin M.F."/>
            <person name="Lindblad-Toh K."/>
            <person name="Llopart A."/>
            <person name="Long M."/>
            <person name="Low L."/>
            <person name="Lozovsky E."/>
            <person name="Lu J."/>
            <person name="Luo M."/>
            <person name="Machado C.A."/>
            <person name="Makalowski W."/>
            <person name="Marzo M."/>
            <person name="Matsuda M."/>
            <person name="Matzkin L."/>
            <person name="McAllister B."/>
            <person name="McBride C.S."/>
            <person name="McKernan B."/>
            <person name="McKernan K."/>
            <person name="Mendez-Lago M."/>
            <person name="Minx P."/>
            <person name="Mollenhauer M.U."/>
            <person name="Montooth K."/>
            <person name="Mount S.M."/>
            <person name="Mu X."/>
            <person name="Myers E."/>
            <person name="Negre B."/>
            <person name="Newfeld S."/>
            <person name="Nielsen R."/>
            <person name="Noor M.A."/>
            <person name="O'Grady P."/>
            <person name="Pachter L."/>
            <person name="Papaceit M."/>
            <person name="Parisi M.J."/>
            <person name="Parisi M."/>
            <person name="Parts L."/>
            <person name="Pedersen J.S."/>
            <person name="Pesole G."/>
            <person name="Phillippy A.M."/>
            <person name="Ponting C.P."/>
            <person name="Pop M."/>
            <person name="Porcelli D."/>
            <person name="Powell J.R."/>
            <person name="Prohaska S."/>
            <person name="Pruitt K."/>
            <person name="Puig M."/>
            <person name="Quesneville H."/>
            <person name="Ram K.R."/>
            <person name="Rand D."/>
            <person name="Rasmussen M.D."/>
            <person name="Reed L.K."/>
            <person name="Reenan R."/>
            <person name="Reily A."/>
            <person name="Remington K.A."/>
            <person name="Rieger T.T."/>
            <person name="Ritchie M.G."/>
            <person name="Robin C."/>
            <person name="Rogers Y.H."/>
            <person name="Rohde C."/>
            <person name="Rozas J."/>
            <person name="Rubenfield M.J."/>
            <person name="Ruiz A."/>
            <person name="Russo S."/>
            <person name="Salzberg S.L."/>
            <person name="Sanchez-Gracia A."/>
            <person name="Saranga D.J."/>
            <person name="Sato H."/>
            <person name="Schaeffer S.W."/>
            <person name="Schatz M.C."/>
            <person name="Schlenke T."/>
            <person name="Schwartz R."/>
            <person name="Segarra C."/>
            <person name="Singh R.S."/>
            <person name="Sirot L."/>
            <person name="Sirota M."/>
            <person name="Sisneros N.B."/>
            <person name="Smith C.D."/>
            <person name="Smith T.F."/>
            <person name="Spieth J."/>
            <person name="Stage D.E."/>
            <person name="Stark A."/>
            <person name="Stephan W."/>
            <person name="Strausberg R.L."/>
            <person name="Strempel S."/>
            <person name="Sturgill D."/>
            <person name="Sutton G."/>
            <person name="Sutton G.G."/>
            <person name="Tao W."/>
            <person name="Teichmann S."/>
            <person name="Tobari Y.N."/>
            <person name="Tomimura Y."/>
            <person name="Tsolas J.M."/>
            <person name="Valente V.L."/>
            <person name="Venter E."/>
            <person name="Venter J.C."/>
            <person name="Vicario S."/>
            <person name="Vieira F.G."/>
            <person name="Vilella A.J."/>
            <person name="Villasante A."/>
            <person name="Walenz B."/>
            <person name="Wang J."/>
            <person name="Wasserman M."/>
            <person name="Watts T."/>
            <person name="Wilson D."/>
            <person name="Wilson R.K."/>
            <person name="Wing R.A."/>
            <person name="Wolfner M.F."/>
            <person name="Wong A."/>
            <person name="Wong G.K."/>
            <person name="Wu C.I."/>
            <person name="Wu G."/>
            <person name="Yamamoto D."/>
            <person name="Yang H.P."/>
            <person name="Yang S.P."/>
            <person name="Yorke J.A."/>
            <person name="Yoshida K."/>
            <person name="Zdobnov E."/>
            <person name="Zhang P."/>
            <person name="Zhang Y."/>
            <person name="Zimin A.V."/>
            <person name="Baldwin J."/>
            <person name="Abdouelleil A."/>
            <person name="Abdulkadir J."/>
            <person name="Abebe A."/>
            <person name="Abera B."/>
            <person name="Abreu J."/>
            <person name="Acer S.C."/>
            <person name="Aftuck L."/>
            <person name="Alexander A."/>
            <person name="An P."/>
            <person name="Anderson E."/>
            <person name="Anderson S."/>
            <person name="Arachi H."/>
            <person name="Azer M."/>
            <person name="Bachantsang P."/>
            <person name="Barry A."/>
            <person name="Bayul T."/>
            <person name="Berlin A."/>
            <person name="Bessette D."/>
            <person name="Bloom T."/>
            <person name="Blye J."/>
            <person name="Boguslavskiy L."/>
            <person name="Bonnet C."/>
            <person name="Boukhgalter B."/>
            <person name="Bourzgui I."/>
            <person name="Brown A."/>
            <person name="Cahill P."/>
            <person name="Channer S."/>
            <person name="Cheshatsang Y."/>
            <person name="Chuda L."/>
            <person name="Citroen M."/>
            <person name="Collymore A."/>
            <person name="Cooke P."/>
            <person name="Costello M."/>
            <person name="D'Aco K."/>
            <person name="Daza R."/>
            <person name="De Haan G."/>
            <person name="DeGray S."/>
            <person name="DeMaso C."/>
            <person name="Dhargay N."/>
            <person name="Dooley K."/>
            <person name="Dooley E."/>
            <person name="Doricent M."/>
            <person name="Dorje P."/>
            <person name="Dorjee K."/>
            <person name="Dupes A."/>
            <person name="Elong R."/>
            <person name="Falk J."/>
            <person name="Farina A."/>
            <person name="Faro S."/>
            <person name="Ferguson D."/>
            <person name="Fisher S."/>
            <person name="Foley C.D."/>
            <person name="Franke A."/>
            <person name="Friedrich D."/>
            <person name="Gadbois L."/>
            <person name="Gearin G."/>
            <person name="Gearin C.R."/>
            <person name="Giannoukos G."/>
            <person name="Goode T."/>
            <person name="Graham J."/>
            <person name="Grandbois E."/>
            <person name="Grewal S."/>
            <person name="Gyaltsen K."/>
            <person name="Hafez N."/>
            <person name="Hagos B."/>
            <person name="Hall J."/>
            <person name="Henson C."/>
            <person name="Hollinger A."/>
            <person name="Honan T."/>
            <person name="Huard M.D."/>
            <person name="Hughes L."/>
            <person name="Hurhula B."/>
            <person name="Husby M.E."/>
            <person name="Kamat A."/>
            <person name="Kanga B."/>
            <person name="Kashin S."/>
            <person name="Khazanovich D."/>
            <person name="Kisner P."/>
            <person name="Lance K."/>
            <person name="Lara M."/>
            <person name="Lee W."/>
            <person name="Lennon N."/>
            <person name="Letendre F."/>
            <person name="LeVine R."/>
            <person name="Lipovsky A."/>
            <person name="Liu X."/>
            <person name="Liu J."/>
            <person name="Liu S."/>
            <person name="Lokyitsang T."/>
            <person name="Lokyitsang Y."/>
            <person name="Lubonja R."/>
            <person name="Lui A."/>
            <person name="MacDonald P."/>
            <person name="Magnisalis V."/>
            <person name="Maru K."/>
            <person name="Matthews C."/>
            <person name="McCusker W."/>
            <person name="McDonough S."/>
            <person name="Mehta T."/>
            <person name="Meldrim J."/>
            <person name="Meneus L."/>
            <person name="Mihai O."/>
            <person name="Mihalev A."/>
            <person name="Mihova T."/>
            <person name="Mittelman R."/>
            <person name="Mlenga V."/>
            <person name="Montmayeur A."/>
            <person name="Mulrain L."/>
            <person name="Navidi A."/>
            <person name="Naylor J."/>
            <person name="Negash T."/>
            <person name="Nguyen T."/>
            <person name="Nguyen N."/>
            <person name="Nicol R."/>
            <person name="Norbu C."/>
            <person name="Norbu N."/>
            <person name="Novod N."/>
            <person name="O'Neill B."/>
            <person name="Osman S."/>
            <person name="Markiewicz E."/>
            <person name="Oyono O.L."/>
            <person name="Patti C."/>
            <person name="Phunkhang P."/>
            <person name="Pierre F."/>
            <person name="Priest M."/>
            <person name="Raghuraman S."/>
            <person name="Rege F."/>
            <person name="Reyes R."/>
            <person name="Rise C."/>
            <person name="Rogov P."/>
            <person name="Ross K."/>
            <person name="Ryan E."/>
            <person name="Settipalli S."/>
            <person name="Shea T."/>
            <person name="Sherpa N."/>
            <person name="Shi L."/>
            <person name="Shih D."/>
            <person name="Sparrow T."/>
            <person name="Spaulding J."/>
            <person name="Stalker J."/>
            <person name="Stange-Thomann N."/>
            <person name="Stavropoulos S."/>
            <person name="Stone C."/>
            <person name="Strader C."/>
            <person name="Tesfaye S."/>
            <person name="Thomson T."/>
            <person name="Thoulutsang Y."/>
            <person name="Thoulutsang D."/>
            <person name="Topham K."/>
            <person name="Topping I."/>
            <person name="Tsamla T."/>
            <person name="Vassiliev H."/>
            <person name="Vo A."/>
            <person name="Wangchuk T."/>
            <person name="Wangdi T."/>
            <person name="Weiand M."/>
            <person name="Wilkinson J."/>
            <person name="Wilson A."/>
            <person name="Yadav S."/>
            <person name="Young G."/>
            <person name="Yu Q."/>
            <person name="Zembek L."/>
            <person name="Zhong D."/>
            <person name="Zimmer A."/>
            <person name="Zwirko Z."/>
            <person name="Jaffe D.B."/>
            <person name="Alvarez P."/>
            <person name="Brockman W."/>
            <person name="Butler J."/>
            <person name="Chin C."/>
            <person name="Gnerre S."/>
            <person name="Grabherr M."/>
            <person name="Kleber M."/>
            <person name="Mauceli E."/>
            <person name="MacCallum I."/>
        </authorList>
    </citation>
    <scope>NUCLEOTIDE SEQUENCE [LARGE SCALE GENOMIC DNA]</scope>
    <source>
        <strain evidence="2">Tucson 15287-2541.00</strain>
    </source>
</reference>
<dbReference type="eggNOG" id="ENOG502TBEJ">
    <property type="taxonomic scope" value="Eukaryota"/>
</dbReference>
<dbReference type="InterPro" id="IPR010512">
    <property type="entry name" value="DUF1091"/>
</dbReference>
<dbReference type="AlphaFoldDB" id="B4J5R9"/>
<keyword evidence="2" id="KW-1185">Reference proteome</keyword>
<proteinExistence type="predicted"/>
<evidence type="ECO:0000313" key="2">
    <source>
        <dbReference type="Proteomes" id="UP000001070"/>
    </source>
</evidence>
<dbReference type="PANTHER" id="PTHR21112:SF0">
    <property type="entry name" value="CHEMOSENSORY PROTEIN A 29A-RELATED"/>
    <property type="match status" value="1"/>
</dbReference>